<keyword evidence="7 9" id="KW-1133">Transmembrane helix</keyword>
<evidence type="ECO:0000256" key="7">
    <source>
        <dbReference type="ARBA" id="ARBA00022989"/>
    </source>
</evidence>
<dbReference type="Gene3D" id="3.40.50.300">
    <property type="entry name" value="P-loop containing nucleotide triphosphate hydrolases"/>
    <property type="match status" value="1"/>
</dbReference>
<dbReference type="FunFam" id="1.20.1560.10:FF:000011">
    <property type="entry name" value="Multidrug ABC transporter ATP-binding protein"/>
    <property type="match status" value="1"/>
</dbReference>
<evidence type="ECO:0000256" key="1">
    <source>
        <dbReference type="ARBA" id="ARBA00004651"/>
    </source>
</evidence>
<evidence type="ECO:0000256" key="5">
    <source>
        <dbReference type="ARBA" id="ARBA00022741"/>
    </source>
</evidence>
<evidence type="ECO:0000313" key="12">
    <source>
        <dbReference type="EMBL" id="KGP74094.1"/>
    </source>
</evidence>
<dbReference type="FunFam" id="3.40.50.300:FF:000287">
    <property type="entry name" value="Multidrug ABC transporter ATP-binding protein"/>
    <property type="match status" value="1"/>
</dbReference>
<dbReference type="GO" id="GO:0015421">
    <property type="term" value="F:ABC-type oligopeptide transporter activity"/>
    <property type="evidence" value="ECO:0007669"/>
    <property type="project" value="TreeGrafter"/>
</dbReference>
<organism evidence="12 13">
    <name type="scientific">Pontibacillus yanchengensis Y32</name>
    <dbReference type="NCBI Taxonomy" id="1385514"/>
    <lineage>
        <taxon>Bacteria</taxon>
        <taxon>Bacillati</taxon>
        <taxon>Bacillota</taxon>
        <taxon>Bacilli</taxon>
        <taxon>Bacillales</taxon>
        <taxon>Bacillaceae</taxon>
        <taxon>Pontibacillus</taxon>
    </lineage>
</organism>
<evidence type="ECO:0000256" key="8">
    <source>
        <dbReference type="ARBA" id="ARBA00023136"/>
    </source>
</evidence>
<keyword evidence="6 12" id="KW-0067">ATP-binding</keyword>
<dbReference type="InterPro" id="IPR003593">
    <property type="entry name" value="AAA+_ATPase"/>
</dbReference>
<dbReference type="SUPFAM" id="SSF52540">
    <property type="entry name" value="P-loop containing nucleoside triphosphate hydrolases"/>
    <property type="match status" value="1"/>
</dbReference>
<feature type="transmembrane region" description="Helical" evidence="9">
    <location>
        <begin position="79"/>
        <end position="100"/>
    </location>
</feature>
<dbReference type="InterPro" id="IPR011527">
    <property type="entry name" value="ABC1_TM_dom"/>
</dbReference>
<dbReference type="Pfam" id="PF00664">
    <property type="entry name" value="ABC_membrane"/>
    <property type="match status" value="1"/>
</dbReference>
<sequence>MSQSNRSHPHQRRGIPTKPPKIEHMKRTLIRIWRYMMVEKGRITLVLAMVLISSILSLLGPYLLGVTVDKIIAKVEVSTLVWMLVLLACVYVFQYGAVLLQQFFMIGVAQNTIYTMRNDLFEHFHKMGMSFFQTKQHGELMSRATNDMENISRTLNSSVIQFSTSILTLIGTLGMMIWLSPLLTIVTLVIVPILFYGMKWITSRTGVYFKEQQRHLGDMNGYIEESLTGHHIITLYSREAQVMEQFKHKNEAYRNASYWAQTYTGFIPKLLNLLNNLSFALIVGLGGLFALNGWISIGVIVTFTTYSRQFTRPLNDLANQFNVILSAVAGAERVFHIMDEPSETEDEKDVEHVTAIEGKVQFRNVSFAYEKEQPTLENIHFDVKPGETVALVGPTGAGKTTIISLLSRFYTPNEGEIYVDGKSLSSISRKSLRNNLGMVLQDSFLFEATIRENIRYGRLDATDEEVMEAAKKANAHRFIESLPEGYETMLQSDGQRISHGQRQLLSIARAMLADPQLLILDEATSSIDTITEVKINEALSTLMEGRTSFVIAHRLNTIQNADQIIVLDEGKIVEKGTHGTLLRQNGMYASFMQQQLSKA</sequence>
<gene>
    <name evidence="12" type="ORF">N782_17330</name>
</gene>
<keyword evidence="3" id="KW-1003">Cell membrane</keyword>
<reference evidence="12 13" key="1">
    <citation type="journal article" date="2015" name="Stand. Genomic Sci.">
        <title>High quality draft genome sequence of the moderately halophilic bacterium Pontibacillus yanchengensis Y32(T) and comparison among Pontibacillus genomes.</title>
        <authorList>
            <person name="Huang J."/>
            <person name="Qiao Z.X."/>
            <person name="Tang J.W."/>
            <person name="Wang G."/>
        </authorList>
    </citation>
    <scope>NUCLEOTIDE SEQUENCE [LARGE SCALE GENOMIC DNA]</scope>
    <source>
        <strain evidence="12 13">Y32</strain>
    </source>
</reference>
<dbReference type="SUPFAM" id="SSF90123">
    <property type="entry name" value="ABC transporter transmembrane region"/>
    <property type="match status" value="1"/>
</dbReference>
<keyword evidence="13" id="KW-1185">Reference proteome</keyword>
<dbReference type="PROSITE" id="PS50929">
    <property type="entry name" value="ABC_TM1F"/>
    <property type="match status" value="1"/>
</dbReference>
<dbReference type="STRING" id="1385514.N782_17330"/>
<dbReference type="GO" id="GO:0005886">
    <property type="term" value="C:plasma membrane"/>
    <property type="evidence" value="ECO:0007669"/>
    <property type="project" value="UniProtKB-SubCell"/>
</dbReference>
<dbReference type="Proteomes" id="UP000030147">
    <property type="component" value="Unassembled WGS sequence"/>
</dbReference>
<dbReference type="PANTHER" id="PTHR43394:SF1">
    <property type="entry name" value="ATP-BINDING CASSETTE SUB-FAMILY B MEMBER 10, MITOCHONDRIAL"/>
    <property type="match status" value="1"/>
</dbReference>
<dbReference type="OrthoDB" id="9770415at2"/>
<dbReference type="PANTHER" id="PTHR43394">
    <property type="entry name" value="ATP-DEPENDENT PERMEASE MDL1, MITOCHONDRIAL"/>
    <property type="match status" value="1"/>
</dbReference>
<dbReference type="PROSITE" id="PS00211">
    <property type="entry name" value="ABC_TRANSPORTER_1"/>
    <property type="match status" value="1"/>
</dbReference>
<dbReference type="EMBL" id="AVBF01000005">
    <property type="protein sequence ID" value="KGP74094.1"/>
    <property type="molecule type" value="Genomic_DNA"/>
</dbReference>
<keyword evidence="8 9" id="KW-0472">Membrane</keyword>
<evidence type="ECO:0000313" key="13">
    <source>
        <dbReference type="Proteomes" id="UP000030147"/>
    </source>
</evidence>
<accession>A0A0A2TEU9</accession>
<feature type="domain" description="ABC transporter" evidence="10">
    <location>
        <begin position="360"/>
        <end position="594"/>
    </location>
</feature>
<dbReference type="AlphaFoldDB" id="A0A0A2TEU9"/>
<dbReference type="RefSeq" id="WP_052111145.1">
    <property type="nucleotide sequence ID" value="NZ_AVBF01000005.1"/>
</dbReference>
<proteinExistence type="predicted"/>
<evidence type="ECO:0000256" key="4">
    <source>
        <dbReference type="ARBA" id="ARBA00022692"/>
    </source>
</evidence>
<evidence type="ECO:0000256" key="6">
    <source>
        <dbReference type="ARBA" id="ARBA00022840"/>
    </source>
</evidence>
<dbReference type="InterPro" id="IPR003439">
    <property type="entry name" value="ABC_transporter-like_ATP-bd"/>
</dbReference>
<dbReference type="InterPro" id="IPR039421">
    <property type="entry name" value="Type_1_exporter"/>
</dbReference>
<keyword evidence="2" id="KW-0813">Transport</keyword>
<dbReference type="GO" id="GO:0005524">
    <property type="term" value="F:ATP binding"/>
    <property type="evidence" value="ECO:0007669"/>
    <property type="project" value="UniProtKB-KW"/>
</dbReference>
<dbReference type="InterPro" id="IPR027417">
    <property type="entry name" value="P-loop_NTPase"/>
</dbReference>
<dbReference type="Gene3D" id="1.20.1560.10">
    <property type="entry name" value="ABC transporter type 1, transmembrane domain"/>
    <property type="match status" value="1"/>
</dbReference>
<evidence type="ECO:0000259" key="10">
    <source>
        <dbReference type="PROSITE" id="PS50893"/>
    </source>
</evidence>
<evidence type="ECO:0000256" key="2">
    <source>
        <dbReference type="ARBA" id="ARBA00022448"/>
    </source>
</evidence>
<feature type="domain" description="ABC transmembrane type-1" evidence="11">
    <location>
        <begin position="45"/>
        <end position="326"/>
    </location>
</feature>
<evidence type="ECO:0000256" key="3">
    <source>
        <dbReference type="ARBA" id="ARBA00022475"/>
    </source>
</evidence>
<evidence type="ECO:0000256" key="9">
    <source>
        <dbReference type="SAM" id="Phobius"/>
    </source>
</evidence>
<keyword evidence="5" id="KW-0547">Nucleotide-binding</keyword>
<dbReference type="eggNOG" id="COG1132">
    <property type="taxonomic scope" value="Bacteria"/>
</dbReference>
<evidence type="ECO:0000259" key="11">
    <source>
        <dbReference type="PROSITE" id="PS50929"/>
    </source>
</evidence>
<dbReference type="InterPro" id="IPR036640">
    <property type="entry name" value="ABC1_TM_sf"/>
</dbReference>
<dbReference type="CDD" id="cd18547">
    <property type="entry name" value="ABC_6TM_Tm288_like"/>
    <property type="match status" value="1"/>
</dbReference>
<dbReference type="PROSITE" id="PS50893">
    <property type="entry name" value="ABC_TRANSPORTER_2"/>
    <property type="match status" value="1"/>
</dbReference>
<dbReference type="CDD" id="cd03254">
    <property type="entry name" value="ABCC_Glucan_exporter_like"/>
    <property type="match status" value="1"/>
</dbReference>
<feature type="transmembrane region" description="Helical" evidence="9">
    <location>
        <begin position="279"/>
        <end position="303"/>
    </location>
</feature>
<dbReference type="Pfam" id="PF00005">
    <property type="entry name" value="ABC_tran"/>
    <property type="match status" value="1"/>
</dbReference>
<name>A0A0A2TEU9_9BACI</name>
<comment type="caution">
    <text evidence="12">The sequence shown here is derived from an EMBL/GenBank/DDBJ whole genome shotgun (WGS) entry which is preliminary data.</text>
</comment>
<keyword evidence="4 9" id="KW-0812">Transmembrane</keyword>
<dbReference type="InterPro" id="IPR017871">
    <property type="entry name" value="ABC_transporter-like_CS"/>
</dbReference>
<dbReference type="GO" id="GO:0016887">
    <property type="term" value="F:ATP hydrolysis activity"/>
    <property type="evidence" value="ECO:0007669"/>
    <property type="project" value="InterPro"/>
</dbReference>
<dbReference type="SMART" id="SM00382">
    <property type="entry name" value="AAA"/>
    <property type="match status" value="1"/>
</dbReference>
<feature type="transmembrane region" description="Helical" evidence="9">
    <location>
        <begin position="43"/>
        <end position="64"/>
    </location>
</feature>
<feature type="transmembrane region" description="Helical" evidence="9">
    <location>
        <begin position="166"/>
        <end position="195"/>
    </location>
</feature>
<comment type="subcellular location">
    <subcellularLocation>
        <location evidence="1">Cell membrane</location>
        <topology evidence="1">Multi-pass membrane protein</topology>
    </subcellularLocation>
</comment>
<protein>
    <submittedName>
        <fullName evidence="12">Multidrug ABC transporter ATP-binding protein</fullName>
    </submittedName>
</protein>